<name>A0A1M6CFA8_MALRU</name>
<evidence type="ECO:0000313" key="2">
    <source>
        <dbReference type="EMBL" id="SHI59720.1"/>
    </source>
</evidence>
<keyword evidence="1" id="KW-1133">Transmembrane helix</keyword>
<organism evidence="2 3">
    <name type="scientific">Malonomonas rubra DSM 5091</name>
    <dbReference type="NCBI Taxonomy" id="1122189"/>
    <lineage>
        <taxon>Bacteria</taxon>
        <taxon>Pseudomonadati</taxon>
        <taxon>Thermodesulfobacteriota</taxon>
        <taxon>Desulfuromonadia</taxon>
        <taxon>Desulfuromonadales</taxon>
        <taxon>Geopsychrobacteraceae</taxon>
        <taxon>Malonomonas</taxon>
    </lineage>
</organism>
<evidence type="ECO:0000313" key="3">
    <source>
        <dbReference type="Proteomes" id="UP000184171"/>
    </source>
</evidence>
<gene>
    <name evidence="2" type="ORF">SAMN02745165_00510</name>
</gene>
<dbReference type="RefSeq" id="WP_072905197.1">
    <property type="nucleotide sequence ID" value="NZ_FQZT01000001.1"/>
</dbReference>
<dbReference type="Proteomes" id="UP000184171">
    <property type="component" value="Unassembled WGS sequence"/>
</dbReference>
<reference evidence="2 3" key="1">
    <citation type="submission" date="2016-11" db="EMBL/GenBank/DDBJ databases">
        <authorList>
            <person name="Jaros S."/>
            <person name="Januszkiewicz K."/>
            <person name="Wedrychowicz H."/>
        </authorList>
    </citation>
    <scope>NUCLEOTIDE SEQUENCE [LARGE SCALE GENOMIC DNA]</scope>
    <source>
        <strain evidence="2 3">DSM 5091</strain>
    </source>
</reference>
<keyword evidence="3" id="KW-1185">Reference proteome</keyword>
<dbReference type="AlphaFoldDB" id="A0A1M6CFA8"/>
<feature type="transmembrane region" description="Helical" evidence="1">
    <location>
        <begin position="44"/>
        <end position="66"/>
    </location>
</feature>
<proteinExistence type="predicted"/>
<dbReference type="STRING" id="1122189.SAMN02745165_00510"/>
<keyword evidence="1" id="KW-0812">Transmembrane</keyword>
<keyword evidence="1" id="KW-0472">Membrane</keyword>
<accession>A0A1M6CFA8</accession>
<feature type="transmembrane region" description="Helical" evidence="1">
    <location>
        <begin position="6"/>
        <end position="24"/>
    </location>
</feature>
<protein>
    <submittedName>
        <fullName evidence="2">Uncharacterized protein</fullName>
    </submittedName>
</protein>
<evidence type="ECO:0000256" key="1">
    <source>
        <dbReference type="SAM" id="Phobius"/>
    </source>
</evidence>
<dbReference type="EMBL" id="FQZT01000001">
    <property type="protein sequence ID" value="SHI59720.1"/>
    <property type="molecule type" value="Genomic_DNA"/>
</dbReference>
<sequence length="68" mass="7553">MSLYNIYTICFLVSLLLGAVWSFLDKNKPSKILEFIAKWLARSLVLFVLLVIIVGFFALVSAGLSAKS</sequence>